<sequence>MSTNPFDDDDDSDVSPSTNPFADSYKEEEETSKSSTQSGSSSPPAKSSLNPFDTDFVEDEASSPPLVTSSKSTEETEDLSLSHAAQHIQTHTQPPAPPDRSETPEAVRMRRAVSEALRGEISPSPSRHSTASSIHFRSPTGQGADLIFDGTRGSSFSHNPYQNPRFAASSPSHSAASVSDALAQAPLLIPYPEISFSTPPMFKSLIDYIHGDEDAELDIPDSDISELEHTLSLVDAHVQELKDAHDLCMDACLDQERKFHQSLSKKKEELQDVKKEIVAIQHSYATGQSRRGGGGGVIGERLRNGEDVRKKCNEARDILEAFWAVQALAEKWATNSQSLAEFSPPQSFWEEVPPVFKDHNRGVHVCRVINTILKSMSTQQEEFEKTGQLNRVLLDNLEKEILAKFEAWYKMDARTPSWWEAGKVIQALAVNDNTFLVNGYYNFIIQNRLKSLKSTSLCGTITEVIGRVAEILKSERELCSTVFPPKDGGDGVEDSTSQAFKGVVSTVIDDTLLPIINSDELCNYNSIDDIVELVTQIRRLEGESGLVLNEAWTERAKNSYMETEMRSMNSKFKGVLKKVRGVKMSKGDETVIESATDASLLVSSETAHALCAICMEAIEHAKSMYVADPPTMAKSIGALWGSTCVFFCHGFILPVLSLLEASLPSSAPSVSLTLPLAEPHNLGVEENFWSSVSNVISVCRIYDEVVWGSAEDDEETEKDTVSRLLSSAGIMTELTVARERRIRFVKDIETAGGNIMMSSVECIVEHLKWLLVMGEQSQKNKASSASHSIMHSADKGPYSIGDPENLGSSCSAGVEEVVRSLQARLGDVEGGESRDEFWSTVMTQAYDVFVDRILNHLKVSVMGSIVLSRDVEAIRTFCEEAAGKDSLCLQQWEHLRELLCVFVTPPEALSVIVQSLLSGGVVSDKDIVVKFLARRTDWRSKGGLSRSTYANEILAELKVMVKEEEAGNAGKMNFGEVPGVSFAEGVKKVESMAKRTGLGFGSGGSFGSSGGGNPFGSGSGIGKNPFGSGGKGFKMPSMSMSKFKMSGWKKSSK</sequence>
<dbReference type="InterPro" id="IPR009976">
    <property type="entry name" value="Sec10-like"/>
</dbReference>
<dbReference type="GO" id="GO:0006893">
    <property type="term" value="P:Golgi to plasma membrane transport"/>
    <property type="evidence" value="ECO:0007669"/>
    <property type="project" value="TreeGrafter"/>
</dbReference>
<comment type="caution">
    <text evidence="3">The sequence shown here is derived from an EMBL/GenBank/DDBJ whole genome shotgun (WGS) entry which is preliminary data.</text>
</comment>
<feature type="compositionally biased region" description="Basic and acidic residues" evidence="1">
    <location>
        <begin position="99"/>
        <end position="108"/>
    </location>
</feature>
<dbReference type="GO" id="GO:0000145">
    <property type="term" value="C:exocyst"/>
    <property type="evidence" value="ECO:0007669"/>
    <property type="project" value="TreeGrafter"/>
</dbReference>
<dbReference type="GO" id="GO:0006887">
    <property type="term" value="P:exocytosis"/>
    <property type="evidence" value="ECO:0007669"/>
    <property type="project" value="TreeGrafter"/>
</dbReference>
<dbReference type="Pfam" id="PF07393">
    <property type="entry name" value="Sec10_HB"/>
    <property type="match status" value="1"/>
</dbReference>
<evidence type="ECO:0000313" key="4">
    <source>
        <dbReference type="Proteomes" id="UP001165160"/>
    </source>
</evidence>
<name>A0A9W7C6M2_9STRA</name>
<keyword evidence="4" id="KW-1185">Reference proteome</keyword>
<accession>A0A9W7C6M2</accession>
<dbReference type="PANTHER" id="PTHR12100:SF0">
    <property type="entry name" value="EXOCYST COMPLEX COMPONENT 5"/>
    <property type="match status" value="1"/>
</dbReference>
<feature type="region of interest" description="Disordered" evidence="1">
    <location>
        <begin position="1"/>
        <end position="172"/>
    </location>
</feature>
<evidence type="ECO:0000313" key="3">
    <source>
        <dbReference type="EMBL" id="GMI03168.1"/>
    </source>
</evidence>
<feature type="region of interest" description="Disordered" evidence="1">
    <location>
        <begin position="1033"/>
        <end position="1053"/>
    </location>
</feature>
<dbReference type="PANTHER" id="PTHR12100">
    <property type="entry name" value="SEC10"/>
    <property type="match status" value="1"/>
</dbReference>
<dbReference type="EMBL" id="BRXX01000295">
    <property type="protein sequence ID" value="GMI03168.1"/>
    <property type="molecule type" value="Genomic_DNA"/>
</dbReference>
<gene>
    <name evidence="3" type="ORF">TrVE_jg3688</name>
</gene>
<reference evidence="4" key="1">
    <citation type="journal article" date="2023" name="Commun. Biol.">
        <title>Genome analysis of Parmales, the sister group of diatoms, reveals the evolutionary specialization of diatoms from phago-mixotrophs to photoautotrophs.</title>
        <authorList>
            <person name="Ban H."/>
            <person name="Sato S."/>
            <person name="Yoshikawa S."/>
            <person name="Yamada K."/>
            <person name="Nakamura Y."/>
            <person name="Ichinomiya M."/>
            <person name="Sato N."/>
            <person name="Blanc-Mathieu R."/>
            <person name="Endo H."/>
            <person name="Kuwata A."/>
            <person name="Ogata H."/>
        </authorList>
    </citation>
    <scope>NUCLEOTIDE SEQUENCE [LARGE SCALE GENOMIC DNA]</scope>
    <source>
        <strain evidence="4">NIES 3699</strain>
    </source>
</reference>
<proteinExistence type="predicted"/>
<evidence type="ECO:0000256" key="1">
    <source>
        <dbReference type="SAM" id="MobiDB-lite"/>
    </source>
</evidence>
<feature type="domain" description="Exocyst complex component Sec10-like alpha-helical bundle" evidence="2">
    <location>
        <begin position="743"/>
        <end position="940"/>
    </location>
</feature>
<feature type="compositionally biased region" description="Acidic residues" evidence="1">
    <location>
        <begin position="1"/>
        <end position="13"/>
    </location>
</feature>
<feature type="compositionally biased region" description="Polar residues" evidence="1">
    <location>
        <begin position="152"/>
        <end position="162"/>
    </location>
</feature>
<dbReference type="Proteomes" id="UP001165160">
    <property type="component" value="Unassembled WGS sequence"/>
</dbReference>
<dbReference type="AlphaFoldDB" id="A0A9W7C6M2"/>
<protein>
    <recommendedName>
        <fullName evidence="2">Exocyst complex component Sec10-like alpha-helical bundle domain-containing protein</fullName>
    </recommendedName>
</protein>
<evidence type="ECO:0000259" key="2">
    <source>
        <dbReference type="Pfam" id="PF07393"/>
    </source>
</evidence>
<feature type="compositionally biased region" description="Low complexity" evidence="1">
    <location>
        <begin position="33"/>
        <end position="48"/>
    </location>
</feature>
<dbReference type="InterPro" id="IPR048627">
    <property type="entry name" value="Sec10_HB"/>
</dbReference>
<organism evidence="3 4">
    <name type="scientific">Triparma verrucosa</name>
    <dbReference type="NCBI Taxonomy" id="1606542"/>
    <lineage>
        <taxon>Eukaryota</taxon>
        <taxon>Sar</taxon>
        <taxon>Stramenopiles</taxon>
        <taxon>Ochrophyta</taxon>
        <taxon>Bolidophyceae</taxon>
        <taxon>Parmales</taxon>
        <taxon>Triparmaceae</taxon>
        <taxon>Triparma</taxon>
    </lineage>
</organism>
<feature type="compositionally biased region" description="Low complexity" evidence="1">
    <location>
        <begin position="121"/>
        <end position="135"/>
    </location>
</feature>